<proteinExistence type="predicted"/>
<organism evidence="1">
    <name type="scientific">Pseudoalteromonas phage B8b</name>
    <dbReference type="NCBI Taxonomy" id="1506997"/>
    <lineage>
        <taxon>Viruses</taxon>
        <taxon>Duplodnaviria</taxon>
        <taxon>Heunggongvirae</taxon>
        <taxon>Uroviricota</taxon>
        <taxon>Caudoviricetes</taxon>
    </lineage>
</organism>
<protein>
    <submittedName>
        <fullName evidence="1">Uncharacterized protein</fullName>
    </submittedName>
</protein>
<evidence type="ECO:0000313" key="1">
    <source>
        <dbReference type="EMBL" id="AII27455.1"/>
    </source>
</evidence>
<reference evidence="1" key="1">
    <citation type="journal article" date="2015" name="PLoS ONE">
        <title>Life-style and genome structure of marine pseudoalteromonas siphovirus b8b isolated from the northwestern mediterranean sea.</title>
        <authorList>
            <person name="Lara E."/>
            <person name="Holmfeldt K."/>
            <person name="Solonenko N."/>
            <person name="Sa E.L."/>
            <person name="Ignacio-Espinoza J.C."/>
            <person name="Cornejo-Castillo F.M."/>
            <person name="Verberkmoes N.C."/>
            <person name="Vaque D."/>
            <person name="Sullivan M.B."/>
            <person name="Acinas S.G."/>
        </authorList>
    </citation>
    <scope>NUCLEOTIDE SEQUENCE [LARGE SCALE GENOMIC DNA]</scope>
</reference>
<dbReference type="EMBL" id="KJ944830">
    <property type="protein sequence ID" value="AII27455.1"/>
    <property type="molecule type" value="Genomic_DNA"/>
</dbReference>
<accession>A0A076G645</accession>
<name>A0A076G645_9CAUD</name>
<sequence length="168" mass="19110">MSKKLYAVRMGVMRVYDIVRRTQKGWYVTTPKSGDLYIARNNKEVRAAANRSDLSYFEYNHVTVNRGEAKAVCEQQLHRYARYQRIDMMNKLGRPIVDVVEITRIIDNNGGSSASVYHNGSNGICITAYDGENNLKHGFEVTYKGDAVKFEAELEHSLEQLIGKLKNG</sequence>
<gene>
    <name evidence="1" type="ORF">B8b_04</name>
</gene>